<comment type="caution">
    <text evidence="9">The sequence shown here is derived from an EMBL/GenBank/DDBJ whole genome shotgun (WGS) entry which is preliminary data.</text>
</comment>
<gene>
    <name evidence="9" type="ORF">G7Y89_g1222</name>
</gene>
<feature type="domain" description="Plastocyanin-like" evidence="6">
    <location>
        <begin position="141"/>
        <end position="263"/>
    </location>
</feature>
<evidence type="ECO:0000256" key="2">
    <source>
        <dbReference type="ARBA" id="ARBA00022723"/>
    </source>
</evidence>
<dbReference type="PROSITE" id="PS00080">
    <property type="entry name" value="MULTICOPPER_OXIDASE2"/>
    <property type="match status" value="1"/>
</dbReference>
<evidence type="ECO:0000256" key="4">
    <source>
        <dbReference type="ARBA" id="ARBA00023002"/>
    </source>
</evidence>
<evidence type="ECO:0008006" key="11">
    <source>
        <dbReference type="Google" id="ProtNLM"/>
    </source>
</evidence>
<dbReference type="GO" id="GO:0010106">
    <property type="term" value="P:cellular response to iron ion starvation"/>
    <property type="evidence" value="ECO:0007669"/>
    <property type="project" value="TreeGrafter"/>
</dbReference>
<dbReference type="Pfam" id="PF00394">
    <property type="entry name" value="Cu-oxidase"/>
    <property type="match status" value="1"/>
</dbReference>
<dbReference type="InterPro" id="IPR011706">
    <property type="entry name" value="Cu-oxidase_C"/>
</dbReference>
<feature type="domain" description="Plastocyanin-like" evidence="7">
    <location>
        <begin position="351"/>
        <end position="481"/>
    </location>
</feature>
<dbReference type="GO" id="GO:0033573">
    <property type="term" value="C:high-affinity iron permease complex"/>
    <property type="evidence" value="ECO:0007669"/>
    <property type="project" value="TreeGrafter"/>
</dbReference>
<dbReference type="InterPro" id="IPR001117">
    <property type="entry name" value="Cu-oxidase_2nd"/>
</dbReference>
<dbReference type="InterPro" id="IPR045087">
    <property type="entry name" value="Cu-oxidase_fam"/>
</dbReference>
<dbReference type="Gene3D" id="2.60.40.420">
    <property type="entry name" value="Cupredoxins - blue copper proteins"/>
    <property type="match status" value="3"/>
</dbReference>
<dbReference type="GO" id="GO:0033215">
    <property type="term" value="P:reductive iron assimilation"/>
    <property type="evidence" value="ECO:0007669"/>
    <property type="project" value="TreeGrafter"/>
</dbReference>
<dbReference type="InterPro" id="IPR008972">
    <property type="entry name" value="Cupredoxin"/>
</dbReference>
<dbReference type="InterPro" id="IPR011707">
    <property type="entry name" value="Cu-oxidase-like_N"/>
</dbReference>
<evidence type="ECO:0000313" key="10">
    <source>
        <dbReference type="Proteomes" id="UP000566819"/>
    </source>
</evidence>
<evidence type="ECO:0000259" key="7">
    <source>
        <dbReference type="Pfam" id="PF07731"/>
    </source>
</evidence>
<dbReference type="PANTHER" id="PTHR11709">
    <property type="entry name" value="MULTI-COPPER OXIDASE"/>
    <property type="match status" value="1"/>
</dbReference>
<feature type="domain" description="Plastocyanin-like" evidence="8">
    <location>
        <begin position="105"/>
        <end position="132"/>
    </location>
</feature>
<dbReference type="SUPFAM" id="SSF49503">
    <property type="entry name" value="Cupredoxins"/>
    <property type="match status" value="3"/>
</dbReference>
<dbReference type="EMBL" id="JAAMPI010000046">
    <property type="protein sequence ID" value="KAF4636854.1"/>
    <property type="molecule type" value="Genomic_DNA"/>
</dbReference>
<keyword evidence="10" id="KW-1185">Reference proteome</keyword>
<proteinExistence type="inferred from homology"/>
<keyword evidence="2" id="KW-0479">Metal-binding</keyword>
<dbReference type="InterPro" id="IPR033138">
    <property type="entry name" value="Cu_oxidase_CS"/>
</dbReference>
<dbReference type="PROSITE" id="PS00079">
    <property type="entry name" value="MULTICOPPER_OXIDASE1"/>
    <property type="match status" value="2"/>
</dbReference>
<dbReference type="GO" id="GO:0004322">
    <property type="term" value="F:ferroxidase activity"/>
    <property type="evidence" value="ECO:0007669"/>
    <property type="project" value="TreeGrafter"/>
</dbReference>
<dbReference type="Pfam" id="PF07732">
    <property type="entry name" value="Cu-oxidase_3"/>
    <property type="match status" value="1"/>
</dbReference>
<dbReference type="GO" id="GO:0005507">
    <property type="term" value="F:copper ion binding"/>
    <property type="evidence" value="ECO:0007669"/>
    <property type="project" value="InterPro"/>
</dbReference>
<evidence type="ECO:0000259" key="8">
    <source>
        <dbReference type="Pfam" id="PF07732"/>
    </source>
</evidence>
<organism evidence="9 10">
    <name type="scientific">Cudoniella acicularis</name>
    <dbReference type="NCBI Taxonomy" id="354080"/>
    <lineage>
        <taxon>Eukaryota</taxon>
        <taxon>Fungi</taxon>
        <taxon>Dikarya</taxon>
        <taxon>Ascomycota</taxon>
        <taxon>Pezizomycotina</taxon>
        <taxon>Leotiomycetes</taxon>
        <taxon>Helotiales</taxon>
        <taxon>Tricladiaceae</taxon>
        <taxon>Cudoniella</taxon>
    </lineage>
</organism>
<accession>A0A8H4WAH6</accession>
<evidence type="ECO:0000256" key="3">
    <source>
        <dbReference type="ARBA" id="ARBA00022729"/>
    </source>
</evidence>
<evidence type="ECO:0000256" key="5">
    <source>
        <dbReference type="ARBA" id="ARBA00023008"/>
    </source>
</evidence>
<dbReference type="Proteomes" id="UP000566819">
    <property type="component" value="Unassembled WGS sequence"/>
</dbReference>
<dbReference type="AlphaFoldDB" id="A0A8H4WAH6"/>
<dbReference type="CDD" id="cd13899">
    <property type="entry name" value="CuRO_3_Fet3p"/>
    <property type="match status" value="1"/>
</dbReference>
<comment type="similarity">
    <text evidence="1">Belongs to the multicopper oxidase family.</text>
</comment>
<dbReference type="CDD" id="cd13877">
    <property type="entry name" value="CuRO_2_Fet3p_like"/>
    <property type="match status" value="1"/>
</dbReference>
<dbReference type="Pfam" id="PF07731">
    <property type="entry name" value="Cu-oxidase_2"/>
    <property type="match status" value="1"/>
</dbReference>
<dbReference type="PANTHER" id="PTHR11709:SF361">
    <property type="entry name" value="IRON TRANSPORT MULTICOPPER OXIDASE FET3"/>
    <property type="match status" value="1"/>
</dbReference>
<dbReference type="FunFam" id="2.60.40.420:FF:000071">
    <property type="entry name" value="Conidial pigment biosynthesis oxidase Abr1/brown 1"/>
    <property type="match status" value="1"/>
</dbReference>
<evidence type="ECO:0000313" key="9">
    <source>
        <dbReference type="EMBL" id="KAF4636854.1"/>
    </source>
</evidence>
<dbReference type="OrthoDB" id="2121828at2759"/>
<keyword evidence="3" id="KW-0732">Signal</keyword>
<dbReference type="InterPro" id="IPR044130">
    <property type="entry name" value="CuRO_2_Fet3-like"/>
</dbReference>
<evidence type="ECO:0000256" key="1">
    <source>
        <dbReference type="ARBA" id="ARBA00010609"/>
    </source>
</evidence>
<evidence type="ECO:0000259" key="6">
    <source>
        <dbReference type="Pfam" id="PF00394"/>
    </source>
</evidence>
<dbReference type="InterPro" id="IPR002355">
    <property type="entry name" value="Cu_oxidase_Cu_BS"/>
</dbReference>
<protein>
    <recommendedName>
        <fullName evidence="11">Laccase</fullName>
    </recommendedName>
</protein>
<name>A0A8H4WAH6_9HELO</name>
<keyword evidence="4" id="KW-0560">Oxidoreductase</keyword>
<reference evidence="9 10" key="1">
    <citation type="submission" date="2020-03" db="EMBL/GenBank/DDBJ databases">
        <title>Draft Genome Sequence of Cudoniella acicularis.</title>
        <authorList>
            <person name="Buettner E."/>
            <person name="Kellner H."/>
        </authorList>
    </citation>
    <scope>NUCLEOTIDE SEQUENCE [LARGE SCALE GENOMIC DNA]</scope>
    <source>
        <strain evidence="9 10">DSM 108380</strain>
    </source>
</reference>
<keyword evidence="5" id="KW-0186">Copper</keyword>
<sequence length="572" mass="63104">MTKRQRGLDSYDHGSRLPTFTHQPLTNLETYVDTNLAPCRSDIKPPRGKLPSLDIIFTSQVKMLKSLAASLALASVSFAAEIVFDWSIGWVSAAPDGVSRQLDAPGSYWYHSHNGGQYPDGLRGPLIVHDPEDPYAGQYDEEVLLTTSDWYHSQVPDLITQLLSTSNTKFLPPIPDAILLNDTNQGKFHFTPGKTYKIRFIGMAAFASTFFNLQGHTMTVIEVDGTYVEKQETDFIRVAPAQRYTVLVTALPTAEKNYAFIAALDVNRDFAHDPTPVFPLNITGYIIYDESQAYPLPYTVDQFLPVEDLSLASLETPALLPPPTRPIQLDFTFGFDAQGIPRTFFNNITYVEQKVPSLFTAFSTGTDNDNPTIYGTVNPFVAHRGDIVQIVINNGDAGIHPFHLHGHQFQIVAKGESNSGPFNGDGSNFPANPVRRDTVAVNANSYAVLRFSADNPGVWLFHCHIEWHVIMGLMATIIEIPEELRGLAIPADHQAVCDVQSIPTAGNAAGNTNNFLDMTGANITPKVPDQGATFQSGCATTKTCEKRATRRSQRNRISQRVPVGHNEYAETF</sequence>